<protein>
    <submittedName>
        <fullName evidence="1">Uncharacterized protein</fullName>
    </submittedName>
</protein>
<sequence>MSEISIDEFIAKEKEIVRLKQQLIASVWKPKIKTYICRRDRGAKRKLLINLEVNDINKIVDKTKFKKNKNGKIRAY</sequence>
<proteinExistence type="predicted"/>
<gene>
    <name evidence="1" type="ORF">EBV32_06055</name>
</gene>
<dbReference type="EMBL" id="RGET01000205">
    <property type="protein sequence ID" value="NBN88632.1"/>
    <property type="molecule type" value="Genomic_DNA"/>
</dbReference>
<name>A0A964UZG4_9PROT</name>
<accession>A0A964UZG4</accession>
<dbReference type="AlphaFoldDB" id="A0A964UZG4"/>
<organism evidence="1 2">
    <name type="scientific">Candidatus Fonsibacter lacus</name>
    <dbReference type="NCBI Taxonomy" id="2576439"/>
    <lineage>
        <taxon>Bacteria</taxon>
        <taxon>Pseudomonadati</taxon>
        <taxon>Pseudomonadota</taxon>
        <taxon>Alphaproteobacteria</taxon>
        <taxon>Candidatus Pelagibacterales</taxon>
        <taxon>Candidatus Pelagibacterales incertae sedis</taxon>
        <taxon>Candidatus Fonsibacter</taxon>
    </lineage>
</organism>
<comment type="caution">
    <text evidence="1">The sequence shown here is derived from an EMBL/GenBank/DDBJ whole genome shotgun (WGS) entry which is preliminary data.</text>
</comment>
<evidence type="ECO:0000313" key="1">
    <source>
        <dbReference type="EMBL" id="NBN88632.1"/>
    </source>
</evidence>
<dbReference type="Proteomes" id="UP000713222">
    <property type="component" value="Unassembled WGS sequence"/>
</dbReference>
<evidence type="ECO:0000313" key="2">
    <source>
        <dbReference type="Proteomes" id="UP000713222"/>
    </source>
</evidence>
<reference evidence="1" key="1">
    <citation type="submission" date="2018-10" db="EMBL/GenBank/DDBJ databases">
        <title>Iterative Subtractive Binning of Freshwater Chronoseries Metagenomes Recovers Nearly Complete Genomes from over Four Hundred Novel Species.</title>
        <authorList>
            <person name="Rodriguez-R L.M."/>
            <person name="Tsementzi D."/>
            <person name="Luo C."/>
            <person name="Konstantinidis K.T."/>
        </authorList>
    </citation>
    <scope>NUCLEOTIDE SEQUENCE</scope>
    <source>
        <strain evidence="1">WB7_6_001</strain>
    </source>
</reference>